<protein>
    <submittedName>
        <fullName evidence="1">Uncharacterized protein</fullName>
    </submittedName>
</protein>
<comment type="caution">
    <text evidence="1">The sequence shown here is derived from an EMBL/GenBank/DDBJ whole genome shotgun (WGS) entry which is preliminary data.</text>
</comment>
<name>A0A5B7GX57_PORTR</name>
<dbReference type="AlphaFoldDB" id="A0A5B7GX57"/>
<organism evidence="1 2">
    <name type="scientific">Portunus trituberculatus</name>
    <name type="common">Swimming crab</name>
    <name type="synonym">Neptunus trituberculatus</name>
    <dbReference type="NCBI Taxonomy" id="210409"/>
    <lineage>
        <taxon>Eukaryota</taxon>
        <taxon>Metazoa</taxon>
        <taxon>Ecdysozoa</taxon>
        <taxon>Arthropoda</taxon>
        <taxon>Crustacea</taxon>
        <taxon>Multicrustacea</taxon>
        <taxon>Malacostraca</taxon>
        <taxon>Eumalacostraca</taxon>
        <taxon>Eucarida</taxon>
        <taxon>Decapoda</taxon>
        <taxon>Pleocyemata</taxon>
        <taxon>Brachyura</taxon>
        <taxon>Eubrachyura</taxon>
        <taxon>Portunoidea</taxon>
        <taxon>Portunidae</taxon>
        <taxon>Portuninae</taxon>
        <taxon>Portunus</taxon>
    </lineage>
</organism>
<dbReference type="EMBL" id="VSRR010022264">
    <property type="protein sequence ID" value="MPC64570.1"/>
    <property type="molecule type" value="Genomic_DNA"/>
</dbReference>
<sequence length="87" mass="9667">MGIYNYKLSEQKQPTITNLFKMQQRVTEVIENITEDEGPIDLEALDTELPEEPPFVGFDAETDGIGCSGENVRKTMTRLGSEGGKSQ</sequence>
<proteinExistence type="predicted"/>
<evidence type="ECO:0000313" key="2">
    <source>
        <dbReference type="Proteomes" id="UP000324222"/>
    </source>
</evidence>
<evidence type="ECO:0000313" key="1">
    <source>
        <dbReference type="EMBL" id="MPC64570.1"/>
    </source>
</evidence>
<accession>A0A5B7GX57</accession>
<reference evidence="1 2" key="1">
    <citation type="submission" date="2019-05" db="EMBL/GenBank/DDBJ databases">
        <title>Another draft genome of Portunus trituberculatus and its Hox gene families provides insights of decapod evolution.</title>
        <authorList>
            <person name="Jeong J.-H."/>
            <person name="Song I."/>
            <person name="Kim S."/>
            <person name="Choi T."/>
            <person name="Kim D."/>
            <person name="Ryu S."/>
            <person name="Kim W."/>
        </authorList>
    </citation>
    <scope>NUCLEOTIDE SEQUENCE [LARGE SCALE GENOMIC DNA]</scope>
    <source>
        <tissue evidence="1">Muscle</tissue>
    </source>
</reference>
<gene>
    <name evidence="1" type="ORF">E2C01_058687</name>
</gene>
<dbReference type="Proteomes" id="UP000324222">
    <property type="component" value="Unassembled WGS sequence"/>
</dbReference>
<keyword evidence="2" id="KW-1185">Reference proteome</keyword>